<dbReference type="Pfam" id="PF03060">
    <property type="entry name" value="NMO"/>
    <property type="match status" value="1"/>
</dbReference>
<keyword evidence="5" id="KW-1185">Reference proteome</keyword>
<dbReference type="CDD" id="cd04730">
    <property type="entry name" value="NPD_like"/>
    <property type="match status" value="1"/>
</dbReference>
<dbReference type="PANTHER" id="PTHR32332">
    <property type="entry name" value="2-NITROPROPANE DIOXYGENASE"/>
    <property type="match status" value="1"/>
</dbReference>
<dbReference type="EMBL" id="SMFQ01000004">
    <property type="protein sequence ID" value="TCJ85085.1"/>
    <property type="molecule type" value="Genomic_DNA"/>
</dbReference>
<dbReference type="InterPro" id="IPR004136">
    <property type="entry name" value="NMO"/>
</dbReference>
<name>A0A4V6NCD3_9GAMM</name>
<protein>
    <submittedName>
        <fullName evidence="4">Nitronate monooxygenase</fullName>
    </submittedName>
</protein>
<dbReference type="PANTHER" id="PTHR32332:SF20">
    <property type="entry name" value="2-NITROPROPANE DIOXYGENASE-LIKE PROTEIN"/>
    <property type="match status" value="1"/>
</dbReference>
<keyword evidence="4" id="KW-0503">Monooxygenase</keyword>
<evidence type="ECO:0000313" key="4">
    <source>
        <dbReference type="EMBL" id="TCJ85085.1"/>
    </source>
</evidence>
<keyword evidence="2" id="KW-0288">FMN</keyword>
<keyword evidence="1" id="KW-0285">Flavoprotein</keyword>
<evidence type="ECO:0000313" key="5">
    <source>
        <dbReference type="Proteomes" id="UP000294887"/>
    </source>
</evidence>
<keyword evidence="3" id="KW-0560">Oxidoreductase</keyword>
<reference evidence="4 5" key="1">
    <citation type="submission" date="2019-03" db="EMBL/GenBank/DDBJ databases">
        <title>Genomic Encyclopedia of Type Strains, Phase IV (KMG-IV): sequencing the most valuable type-strain genomes for metagenomic binning, comparative biology and taxonomic classification.</title>
        <authorList>
            <person name="Goeker M."/>
        </authorList>
    </citation>
    <scope>NUCLEOTIDE SEQUENCE [LARGE SCALE GENOMIC DNA]</scope>
    <source>
        <strain evidence="4 5">DSM 24830</strain>
    </source>
</reference>
<dbReference type="Gene3D" id="3.20.20.70">
    <property type="entry name" value="Aldolase class I"/>
    <property type="match status" value="1"/>
</dbReference>
<evidence type="ECO:0000256" key="2">
    <source>
        <dbReference type="ARBA" id="ARBA00022643"/>
    </source>
</evidence>
<evidence type="ECO:0000256" key="1">
    <source>
        <dbReference type="ARBA" id="ARBA00022630"/>
    </source>
</evidence>
<evidence type="ECO:0000256" key="3">
    <source>
        <dbReference type="ARBA" id="ARBA00023002"/>
    </source>
</evidence>
<comment type="caution">
    <text evidence="4">The sequence shown here is derived from an EMBL/GenBank/DDBJ whole genome shotgun (WGS) entry which is preliminary data.</text>
</comment>
<accession>A0A4V6NCD3</accession>
<organism evidence="4 5">
    <name type="scientific">Cocleimonas flava</name>
    <dbReference type="NCBI Taxonomy" id="634765"/>
    <lineage>
        <taxon>Bacteria</taxon>
        <taxon>Pseudomonadati</taxon>
        <taxon>Pseudomonadota</taxon>
        <taxon>Gammaproteobacteria</taxon>
        <taxon>Thiotrichales</taxon>
        <taxon>Thiotrichaceae</taxon>
        <taxon>Cocleimonas</taxon>
    </lineage>
</organism>
<dbReference type="Proteomes" id="UP000294887">
    <property type="component" value="Unassembled WGS sequence"/>
</dbReference>
<gene>
    <name evidence="4" type="ORF">EV695_3050</name>
</gene>
<dbReference type="GO" id="GO:0018580">
    <property type="term" value="F:nitronate monooxygenase activity"/>
    <property type="evidence" value="ECO:0007669"/>
    <property type="project" value="InterPro"/>
</dbReference>
<proteinExistence type="predicted"/>
<sequence>MSLASVTDITTSTKINSGHSPMKTAFTEHAKVEVPLICGPMYPCSNLELVAAVSKAGGLGVVQPVSLTFVHKQDFRQALRDIKAITDNPIGMNALIEKSSKRYHDKMVEWVDIALEEGVRFFITSLGNPKWVVDAVEPHGGIVYHDVTEKKWAQKGIDGGAHGLIAVNNRAGGHAGAKSKQQLLDELQGFNVPIVCAGGIGNEQQYVEAMDMGFAACQLGTRFIATKECTSSVPYKEAIVKADEDDIVLSERITGVPVSIINTDLIQSQGTKPGKFASWLLKHPKGKHWMRMFYTIRAAFKLRKSSMDETGKQEYWQAGKSVAGINEIEPAGDIVERFKQALIKR</sequence>
<dbReference type="InterPro" id="IPR013785">
    <property type="entry name" value="Aldolase_TIM"/>
</dbReference>
<dbReference type="AlphaFoldDB" id="A0A4V6NCD3"/>
<dbReference type="SUPFAM" id="SSF51412">
    <property type="entry name" value="Inosine monophosphate dehydrogenase (IMPDH)"/>
    <property type="match status" value="1"/>
</dbReference>